<evidence type="ECO:0000259" key="3">
    <source>
        <dbReference type="Pfam" id="PF17678"/>
    </source>
</evidence>
<dbReference type="Gene3D" id="1.20.1050.60">
    <property type="entry name" value="alpha-1,2-mannosidase"/>
    <property type="match status" value="1"/>
</dbReference>
<reference evidence="4" key="1">
    <citation type="submission" date="2022-04" db="EMBL/GenBank/DDBJ databases">
        <title>Tomato heritable bacteria conferring resistance against bacterial wilt.</title>
        <authorList>
            <person name="Yin J."/>
        </authorList>
    </citation>
    <scope>NUCLEOTIDE SEQUENCE</scope>
    <source>
        <strain evidence="4">Cra20</strain>
    </source>
</reference>
<dbReference type="Pfam" id="PF07971">
    <property type="entry name" value="Glyco_hydro_92"/>
    <property type="match status" value="1"/>
</dbReference>
<dbReference type="InterPro" id="IPR008928">
    <property type="entry name" value="6-hairpin_glycosidase_sf"/>
</dbReference>
<dbReference type="GO" id="GO:0016798">
    <property type="term" value="F:hydrolase activity, acting on glycosyl bonds"/>
    <property type="evidence" value="ECO:0007669"/>
    <property type="project" value="UniProtKB-KW"/>
</dbReference>
<dbReference type="EMBL" id="JALMLT010000003">
    <property type="protein sequence ID" value="MDT8759633.1"/>
    <property type="molecule type" value="Genomic_DNA"/>
</dbReference>
<dbReference type="InterPro" id="IPR014718">
    <property type="entry name" value="GH-type_carb-bd"/>
</dbReference>
<dbReference type="EC" id="3.2.1.-" evidence="4"/>
<feature type="chain" id="PRO_5047337091" evidence="1">
    <location>
        <begin position="21"/>
        <end position="792"/>
    </location>
</feature>
<proteinExistence type="predicted"/>
<keyword evidence="4" id="KW-0378">Hydrolase</keyword>
<dbReference type="InterPro" id="IPR050883">
    <property type="entry name" value="PNGase"/>
</dbReference>
<dbReference type="Pfam" id="PF17678">
    <property type="entry name" value="Glyco_hydro_92N"/>
    <property type="match status" value="1"/>
</dbReference>
<feature type="domain" description="Glycosyl hydrolase family 92" evidence="2">
    <location>
        <begin position="298"/>
        <end position="775"/>
    </location>
</feature>
<feature type="domain" description="Glycosyl hydrolase family 92 N-terminal" evidence="3">
    <location>
        <begin position="33"/>
        <end position="292"/>
    </location>
</feature>
<accession>A0ABU3N594</accession>
<comment type="caution">
    <text evidence="4">The sequence shown here is derived from an EMBL/GenBank/DDBJ whole genome shotgun (WGS) entry which is preliminary data.</text>
</comment>
<dbReference type="PANTHER" id="PTHR12143:SF39">
    <property type="entry name" value="SECRETED PROTEIN"/>
    <property type="match status" value="1"/>
</dbReference>
<evidence type="ECO:0000256" key="1">
    <source>
        <dbReference type="SAM" id="SignalP"/>
    </source>
</evidence>
<protein>
    <submittedName>
        <fullName evidence="4">GH92 family glycosyl hydrolase</fullName>
        <ecNumber evidence="4">3.2.1.-</ecNumber>
    </submittedName>
</protein>
<dbReference type="InterPro" id="IPR012939">
    <property type="entry name" value="Glyco_hydro_92"/>
</dbReference>
<gene>
    <name evidence="4" type="ORF">MZO42_13085</name>
</gene>
<dbReference type="Gene3D" id="3.30.2080.10">
    <property type="entry name" value="GH92 mannosidase domain"/>
    <property type="match status" value="1"/>
</dbReference>
<name>A0ABU3N594_9SPHN</name>
<evidence type="ECO:0000259" key="2">
    <source>
        <dbReference type="Pfam" id="PF07971"/>
    </source>
</evidence>
<dbReference type="NCBIfam" id="TIGR01180">
    <property type="entry name" value="aman2_put"/>
    <property type="match status" value="1"/>
</dbReference>
<keyword evidence="4" id="KW-0326">Glycosidase</keyword>
<dbReference type="Gene3D" id="2.70.98.10">
    <property type="match status" value="1"/>
</dbReference>
<organism evidence="4">
    <name type="scientific">Sphingomonas psychrotolerans</name>
    <dbReference type="NCBI Taxonomy" id="1327635"/>
    <lineage>
        <taxon>Bacteria</taxon>
        <taxon>Pseudomonadati</taxon>
        <taxon>Pseudomonadota</taxon>
        <taxon>Alphaproteobacteria</taxon>
        <taxon>Sphingomonadales</taxon>
        <taxon>Sphingomonadaceae</taxon>
        <taxon>Sphingomonas</taxon>
    </lineage>
</organism>
<dbReference type="InterPro" id="IPR041371">
    <property type="entry name" value="GH92_N"/>
</dbReference>
<keyword evidence="1" id="KW-0732">Signal</keyword>
<dbReference type="SUPFAM" id="SSF48208">
    <property type="entry name" value="Six-hairpin glycosidases"/>
    <property type="match status" value="1"/>
</dbReference>
<feature type="signal peptide" evidence="1">
    <location>
        <begin position="1"/>
        <end position="20"/>
    </location>
</feature>
<evidence type="ECO:0000313" key="4">
    <source>
        <dbReference type="EMBL" id="MDT8759633.1"/>
    </source>
</evidence>
<dbReference type="Gene3D" id="1.20.1610.10">
    <property type="entry name" value="alpha-1,2-mannosidases domains"/>
    <property type="match status" value="1"/>
</dbReference>
<dbReference type="PANTHER" id="PTHR12143">
    <property type="entry name" value="PEPTIDE N-GLYCANASE PNGASE -RELATED"/>
    <property type="match status" value="1"/>
</dbReference>
<dbReference type="InterPro" id="IPR005887">
    <property type="entry name" value="GH92_a_mannosidase_put"/>
</dbReference>
<sequence length="792" mass="84967">MVRLAAVAVCLLAVGGIARSASLGPGSDPAAEVNPLIGTTNGGNVFPGVTMPFGMVAFSPELTPLPGKRFPIAAPGGYEWRANGVRGFSLTHVSGTGCTGASGDIPIMPVTVPVEQSPASVEAGLTYASILDHGREQASPGAYALTLDNGVKTELGATDRTAAARFTFPADKAANLLFRTSDSEVGSTASTIRIDPATRTVTGSVTSGNFCGYLAEDRRESYYTLHFVAVFDQPFEAGGTWRDEKVAPGAVTGGGGTGYGDRGHPPAGKGAGGWIRFDPARTPVVNMRVGISYVDAAGARANLERENPTGSTLEAIQAAGRARWNRALGQIRIQGGAPDDRIVFYTALYHALMTPNLYSDYDGRYRGFDGKEHRLAPGQTAQYANFSGWDVYRSQLQLVTLLDAQRGSDIAQSLLNQADQNGGVWDRWTHLTGATSVMNGDPSPPSLAAIYAFGGRGFDLERAYASLRRAATVPTPKDIDRKGCPVLCTGQRPGLDQWLQLHYMPVGAPGWGSASDTLEMAAADFGLAELARHAGDRAGERLFRERSGWWRNLFNPRATPDGGYIQPRRFDGTWPAFDPASDEEFVEGSGAQYLWMVPFDPAGLIEALGGRDAAARRLDAFFRKTNGDWAVTKSGPLHAEMDNEPSIASPWLYLFLGQPWKTQETVRAAMRQIWTNNPQGISGNDDLGQMSSWYVWSALGLYPIYPGRAELVLNSPLFPEATIERAGGRIVIRAHGAGADAPYVRALKLNGRALDQAWISDEFVTRGATLDFTLSKQPDRAWGTAAPPPSFR</sequence>